<protein>
    <submittedName>
        <fullName evidence="2">Uncharacterized protein</fullName>
    </submittedName>
</protein>
<name>A0A9W7EMW4_9STRA</name>
<feature type="signal peptide" evidence="1">
    <location>
        <begin position="1"/>
        <end position="19"/>
    </location>
</feature>
<accession>A0A9W7EMW4</accession>
<comment type="caution">
    <text evidence="2">The sequence shown here is derived from an EMBL/GenBank/DDBJ whole genome shotgun (WGS) entry which is preliminary data.</text>
</comment>
<dbReference type="Proteomes" id="UP001162640">
    <property type="component" value="Unassembled WGS sequence"/>
</dbReference>
<proteinExistence type="predicted"/>
<feature type="chain" id="PRO_5040787188" evidence="1">
    <location>
        <begin position="20"/>
        <end position="71"/>
    </location>
</feature>
<evidence type="ECO:0000313" key="2">
    <source>
        <dbReference type="EMBL" id="GMH86584.1"/>
    </source>
</evidence>
<organism evidence="2 3">
    <name type="scientific">Triparma laevis f. inornata</name>
    <dbReference type="NCBI Taxonomy" id="1714386"/>
    <lineage>
        <taxon>Eukaryota</taxon>
        <taxon>Sar</taxon>
        <taxon>Stramenopiles</taxon>
        <taxon>Ochrophyta</taxon>
        <taxon>Bolidophyceae</taxon>
        <taxon>Parmales</taxon>
        <taxon>Triparmaceae</taxon>
        <taxon>Triparma</taxon>
    </lineage>
</organism>
<dbReference type="AlphaFoldDB" id="A0A9W7EMW4"/>
<keyword evidence="1" id="KW-0732">Signal</keyword>
<evidence type="ECO:0000256" key="1">
    <source>
        <dbReference type="SAM" id="SignalP"/>
    </source>
</evidence>
<gene>
    <name evidence="2" type="ORF">TL16_g10594</name>
</gene>
<evidence type="ECO:0000313" key="3">
    <source>
        <dbReference type="Proteomes" id="UP001162640"/>
    </source>
</evidence>
<sequence length="71" mass="7937">MASLLALPIMYLIGKLAAGISPYKIYMNFGLDFNYDVSLAETNLGIEWTSYEDTFGDMVKQMGELGMCKLE</sequence>
<reference evidence="3" key="1">
    <citation type="journal article" date="2023" name="Commun. Biol.">
        <title>Genome analysis of Parmales, the sister group of diatoms, reveals the evolutionary specialization of diatoms from phago-mixotrophs to photoautotrophs.</title>
        <authorList>
            <person name="Ban H."/>
            <person name="Sato S."/>
            <person name="Yoshikawa S."/>
            <person name="Yamada K."/>
            <person name="Nakamura Y."/>
            <person name="Ichinomiya M."/>
            <person name="Sato N."/>
            <person name="Blanc-Mathieu R."/>
            <person name="Endo H."/>
            <person name="Kuwata A."/>
            <person name="Ogata H."/>
        </authorList>
    </citation>
    <scope>NUCLEOTIDE SEQUENCE [LARGE SCALE GENOMIC DNA]</scope>
</reference>
<dbReference type="EMBL" id="BLQM01000379">
    <property type="protein sequence ID" value="GMH86584.1"/>
    <property type="molecule type" value="Genomic_DNA"/>
</dbReference>